<proteinExistence type="predicted"/>
<organism evidence="9 10">
    <name type="scientific">Streptomyces gamaensis</name>
    <dbReference type="NCBI Taxonomy" id="1763542"/>
    <lineage>
        <taxon>Bacteria</taxon>
        <taxon>Bacillati</taxon>
        <taxon>Actinomycetota</taxon>
        <taxon>Actinomycetes</taxon>
        <taxon>Kitasatosporales</taxon>
        <taxon>Streptomycetaceae</taxon>
        <taxon>Streptomyces</taxon>
    </lineage>
</organism>
<accession>A0ABW0YX00</accession>
<keyword evidence="3 7" id="KW-0812">Transmembrane</keyword>
<protein>
    <submittedName>
        <fullName evidence="9">MFS transporter</fullName>
    </submittedName>
</protein>
<dbReference type="InterPro" id="IPR020846">
    <property type="entry name" value="MFS_dom"/>
</dbReference>
<reference evidence="10" key="1">
    <citation type="journal article" date="2019" name="Int. J. Syst. Evol. Microbiol.">
        <title>The Global Catalogue of Microorganisms (GCM) 10K type strain sequencing project: providing services to taxonomists for standard genome sequencing and annotation.</title>
        <authorList>
            <consortium name="The Broad Institute Genomics Platform"/>
            <consortium name="The Broad Institute Genome Sequencing Center for Infectious Disease"/>
            <person name="Wu L."/>
            <person name="Ma J."/>
        </authorList>
    </citation>
    <scope>NUCLEOTIDE SEQUENCE [LARGE SCALE GENOMIC DNA]</scope>
    <source>
        <strain evidence="10">CGMCC 4.7304</strain>
    </source>
</reference>
<keyword evidence="5 7" id="KW-0472">Membrane</keyword>
<feature type="transmembrane region" description="Helical" evidence="7">
    <location>
        <begin position="270"/>
        <end position="288"/>
    </location>
</feature>
<keyword evidence="2" id="KW-1003">Cell membrane</keyword>
<gene>
    <name evidence="9" type="ORF">ACFP1Z_07140</name>
</gene>
<evidence type="ECO:0000256" key="5">
    <source>
        <dbReference type="ARBA" id="ARBA00023136"/>
    </source>
</evidence>
<dbReference type="CDD" id="cd17324">
    <property type="entry name" value="MFS_NepI_like"/>
    <property type="match status" value="1"/>
</dbReference>
<evidence type="ECO:0000259" key="8">
    <source>
        <dbReference type="PROSITE" id="PS50850"/>
    </source>
</evidence>
<dbReference type="Pfam" id="PF07690">
    <property type="entry name" value="MFS_1"/>
    <property type="match status" value="1"/>
</dbReference>
<keyword evidence="10" id="KW-1185">Reference proteome</keyword>
<feature type="transmembrane region" description="Helical" evidence="7">
    <location>
        <begin position="70"/>
        <end position="96"/>
    </location>
</feature>
<feature type="transmembrane region" description="Helical" evidence="7">
    <location>
        <begin position="359"/>
        <end position="377"/>
    </location>
</feature>
<feature type="transmembrane region" description="Helical" evidence="7">
    <location>
        <begin position="135"/>
        <end position="155"/>
    </location>
</feature>
<dbReference type="PANTHER" id="PTHR43124:SF8">
    <property type="entry name" value="INNER MEMBRANE TRANSPORT PROTEIN YDHP"/>
    <property type="match status" value="1"/>
</dbReference>
<feature type="region of interest" description="Disordered" evidence="6">
    <location>
        <begin position="395"/>
        <end position="423"/>
    </location>
</feature>
<dbReference type="PROSITE" id="PS50850">
    <property type="entry name" value="MFS"/>
    <property type="match status" value="1"/>
</dbReference>
<feature type="transmembrane region" description="Helical" evidence="7">
    <location>
        <begin position="294"/>
        <end position="315"/>
    </location>
</feature>
<dbReference type="SUPFAM" id="SSF103473">
    <property type="entry name" value="MFS general substrate transporter"/>
    <property type="match status" value="1"/>
</dbReference>
<feature type="transmembrane region" description="Helical" evidence="7">
    <location>
        <begin position="204"/>
        <end position="226"/>
    </location>
</feature>
<evidence type="ECO:0000313" key="10">
    <source>
        <dbReference type="Proteomes" id="UP001596083"/>
    </source>
</evidence>
<name>A0ABW0YX00_9ACTN</name>
<sequence length="423" mass="41325">MSLPLLSMMLSVFSIGTAESVIAGILPRIADDLDVPLSTAGLLVSVYAAVVVVVGPLTTLATGRLPRKPLLLGMLGLFAAGNVLAALAAPASSYALLVTGRLVSAFAHSTVFAICLTSAGELAGPGGQASAGARITLGFGLAMVLGVPLGTLIGNTYGWSATFWCIAAMSLGCLALLAACLPADRRRPAGGAVSELRVLGRPRVLRAIGITVLCSAGVFTAFTYAVPLLTEVSGFGETAVTVLLLLYGFGGVAGNTLGGRAADRSLLPSLTVTLAAVVAALLLLSAAAPLAWPAAAVFVLLGLAYFGTIPGLNTIIVGSAEVGSPTLALSVNSSAFNIGIAAGGLLGGQAVQSGAGPRAAPLVGAAVVAAGLALCAYEHKTRGGVAASALTDPAPAPAGSAAAASAAAPPAPSDSLPATAAKD</sequence>
<feature type="transmembrane region" description="Helical" evidence="7">
    <location>
        <begin position="161"/>
        <end position="183"/>
    </location>
</feature>
<feature type="transmembrane region" description="Helical" evidence="7">
    <location>
        <begin position="238"/>
        <end position="258"/>
    </location>
</feature>
<dbReference type="RefSeq" id="WP_390315037.1">
    <property type="nucleotide sequence ID" value="NZ_JBHSPB010000003.1"/>
</dbReference>
<dbReference type="Proteomes" id="UP001596083">
    <property type="component" value="Unassembled WGS sequence"/>
</dbReference>
<evidence type="ECO:0000256" key="7">
    <source>
        <dbReference type="SAM" id="Phobius"/>
    </source>
</evidence>
<keyword evidence="4 7" id="KW-1133">Transmembrane helix</keyword>
<evidence type="ECO:0000256" key="6">
    <source>
        <dbReference type="SAM" id="MobiDB-lite"/>
    </source>
</evidence>
<dbReference type="Gene3D" id="1.20.1250.20">
    <property type="entry name" value="MFS general substrate transporter like domains"/>
    <property type="match status" value="1"/>
</dbReference>
<evidence type="ECO:0000313" key="9">
    <source>
        <dbReference type="EMBL" id="MFC5719948.1"/>
    </source>
</evidence>
<dbReference type="InterPro" id="IPR011701">
    <property type="entry name" value="MFS"/>
</dbReference>
<feature type="domain" description="Major facilitator superfamily (MFS) profile" evidence="8">
    <location>
        <begin position="4"/>
        <end position="382"/>
    </location>
</feature>
<feature type="transmembrane region" description="Helical" evidence="7">
    <location>
        <begin position="102"/>
        <end position="123"/>
    </location>
</feature>
<feature type="compositionally biased region" description="Low complexity" evidence="6">
    <location>
        <begin position="397"/>
        <end position="423"/>
    </location>
</feature>
<dbReference type="InterPro" id="IPR036259">
    <property type="entry name" value="MFS_trans_sf"/>
</dbReference>
<comment type="caution">
    <text evidence="9">The sequence shown here is derived from an EMBL/GenBank/DDBJ whole genome shotgun (WGS) entry which is preliminary data.</text>
</comment>
<evidence type="ECO:0000256" key="4">
    <source>
        <dbReference type="ARBA" id="ARBA00022989"/>
    </source>
</evidence>
<feature type="transmembrane region" description="Helical" evidence="7">
    <location>
        <begin position="42"/>
        <end position="63"/>
    </location>
</feature>
<evidence type="ECO:0000256" key="3">
    <source>
        <dbReference type="ARBA" id="ARBA00022692"/>
    </source>
</evidence>
<comment type="subcellular location">
    <subcellularLocation>
        <location evidence="1">Cell membrane</location>
        <topology evidence="1">Multi-pass membrane protein</topology>
    </subcellularLocation>
</comment>
<feature type="transmembrane region" description="Helical" evidence="7">
    <location>
        <begin position="327"/>
        <end position="347"/>
    </location>
</feature>
<evidence type="ECO:0000256" key="2">
    <source>
        <dbReference type="ARBA" id="ARBA00022475"/>
    </source>
</evidence>
<dbReference type="PANTHER" id="PTHR43124">
    <property type="entry name" value="PURINE EFFLUX PUMP PBUE"/>
    <property type="match status" value="1"/>
</dbReference>
<dbReference type="InterPro" id="IPR050189">
    <property type="entry name" value="MFS_Efflux_Transporters"/>
</dbReference>
<evidence type="ECO:0000256" key="1">
    <source>
        <dbReference type="ARBA" id="ARBA00004651"/>
    </source>
</evidence>
<dbReference type="EMBL" id="JBHSPB010000003">
    <property type="protein sequence ID" value="MFC5719948.1"/>
    <property type="molecule type" value="Genomic_DNA"/>
</dbReference>